<feature type="compositionally biased region" description="Low complexity" evidence="1">
    <location>
        <begin position="1"/>
        <end position="11"/>
    </location>
</feature>
<dbReference type="Proteomes" id="UP000681967">
    <property type="component" value="Unassembled WGS sequence"/>
</dbReference>
<sequence>AEENRPNTPNNEENDLTTKRREKLKAMLEEESKNYEKSRNEEFESNKRLTNDNNLIKD</sequence>
<reference evidence="3" key="1">
    <citation type="submission" date="2021-02" db="EMBL/GenBank/DDBJ databases">
        <authorList>
            <person name="Nowell W R."/>
        </authorList>
    </citation>
    <scope>NUCLEOTIDE SEQUENCE</scope>
</reference>
<organism evidence="3 4">
    <name type="scientific">Rotaria magnacalcarata</name>
    <dbReference type="NCBI Taxonomy" id="392030"/>
    <lineage>
        <taxon>Eukaryota</taxon>
        <taxon>Metazoa</taxon>
        <taxon>Spiralia</taxon>
        <taxon>Gnathifera</taxon>
        <taxon>Rotifera</taxon>
        <taxon>Eurotatoria</taxon>
        <taxon>Bdelloidea</taxon>
        <taxon>Philodinida</taxon>
        <taxon>Philodinidae</taxon>
        <taxon>Rotaria</taxon>
    </lineage>
</organism>
<protein>
    <submittedName>
        <fullName evidence="3">Uncharacterized protein</fullName>
    </submittedName>
</protein>
<feature type="non-terminal residue" evidence="3">
    <location>
        <position position="1"/>
    </location>
</feature>
<dbReference type="EMBL" id="CAJOBJ010147385">
    <property type="protein sequence ID" value="CAF4790232.1"/>
    <property type="molecule type" value="Genomic_DNA"/>
</dbReference>
<feature type="region of interest" description="Disordered" evidence="1">
    <location>
        <begin position="29"/>
        <end position="58"/>
    </location>
</feature>
<evidence type="ECO:0000313" key="3">
    <source>
        <dbReference type="EMBL" id="CAF4790232.1"/>
    </source>
</evidence>
<dbReference type="EMBL" id="CAJOBH010098625">
    <property type="protein sequence ID" value="CAF4601597.1"/>
    <property type="molecule type" value="Genomic_DNA"/>
</dbReference>
<dbReference type="AlphaFoldDB" id="A0A8S3B4T7"/>
<evidence type="ECO:0000313" key="4">
    <source>
        <dbReference type="Proteomes" id="UP000681720"/>
    </source>
</evidence>
<comment type="caution">
    <text evidence="3">The sequence shown here is derived from an EMBL/GenBank/DDBJ whole genome shotgun (WGS) entry which is preliminary data.</text>
</comment>
<evidence type="ECO:0000256" key="1">
    <source>
        <dbReference type="SAM" id="MobiDB-lite"/>
    </source>
</evidence>
<evidence type="ECO:0000313" key="2">
    <source>
        <dbReference type="EMBL" id="CAF4601597.1"/>
    </source>
</evidence>
<feature type="non-terminal residue" evidence="3">
    <location>
        <position position="58"/>
    </location>
</feature>
<accession>A0A8S3B4T7</accession>
<feature type="region of interest" description="Disordered" evidence="1">
    <location>
        <begin position="1"/>
        <end position="20"/>
    </location>
</feature>
<proteinExistence type="predicted"/>
<gene>
    <name evidence="2" type="ORF">BYL167_LOCUS40156</name>
    <name evidence="3" type="ORF">GIL414_LOCUS46718</name>
</gene>
<dbReference type="Proteomes" id="UP000681720">
    <property type="component" value="Unassembled WGS sequence"/>
</dbReference>
<name>A0A8S3B4T7_9BILA</name>